<name>A0A2M9ZIG5_9LEPT</name>
<organism evidence="2 4">
    <name type="scientific">Leptospira perolatii</name>
    <dbReference type="NCBI Taxonomy" id="2023191"/>
    <lineage>
        <taxon>Bacteria</taxon>
        <taxon>Pseudomonadati</taxon>
        <taxon>Spirochaetota</taxon>
        <taxon>Spirochaetia</taxon>
        <taxon>Leptospirales</taxon>
        <taxon>Leptospiraceae</taxon>
        <taxon>Leptospira</taxon>
    </lineage>
</organism>
<protein>
    <submittedName>
        <fullName evidence="2">Uncharacterized protein</fullName>
    </submittedName>
</protein>
<gene>
    <name evidence="1" type="ORF">CH360_12470</name>
    <name evidence="2" type="ORF">CH373_17625</name>
</gene>
<accession>A0A2M9ZIG5</accession>
<evidence type="ECO:0000313" key="3">
    <source>
        <dbReference type="Proteomes" id="UP000231962"/>
    </source>
</evidence>
<dbReference type="AlphaFoldDB" id="A0A2M9ZIG5"/>
<evidence type="ECO:0000313" key="1">
    <source>
        <dbReference type="EMBL" id="PJZ69092.1"/>
    </source>
</evidence>
<dbReference type="EMBL" id="NPDY01000012">
    <property type="protein sequence ID" value="PJZ69092.1"/>
    <property type="molecule type" value="Genomic_DNA"/>
</dbReference>
<evidence type="ECO:0000313" key="2">
    <source>
        <dbReference type="EMBL" id="PJZ71801.1"/>
    </source>
</evidence>
<dbReference type="EMBL" id="NPDZ01000019">
    <property type="protein sequence ID" value="PJZ71801.1"/>
    <property type="molecule type" value="Genomic_DNA"/>
</dbReference>
<comment type="caution">
    <text evidence="2">The sequence shown here is derived from an EMBL/GenBank/DDBJ whole genome shotgun (WGS) entry which is preliminary data.</text>
</comment>
<keyword evidence="3" id="KW-1185">Reference proteome</keyword>
<sequence length="196" mass="21941">MWKKLPWVQFVKSLIFISVSLVLLGFTLNCEDKEDKNAQGQNLTGFLKTLYTVQCTEDSLKNYVLSANKQKVTFAAGWNADADYFESKFFFSAASLVQDENIVIDFTNASFAPSGSFNPDGNFVTAFVGSSCSALSGRAYTLYCYSYDSGNPNKWKCKIDLRSYSNPPSLHQGFIFGISVQTPAYSEIKDVIFYKE</sequence>
<evidence type="ECO:0000313" key="4">
    <source>
        <dbReference type="Proteomes" id="UP000231990"/>
    </source>
</evidence>
<dbReference type="Proteomes" id="UP000231962">
    <property type="component" value="Unassembled WGS sequence"/>
</dbReference>
<proteinExistence type="predicted"/>
<reference evidence="3 4" key="1">
    <citation type="submission" date="2017-07" db="EMBL/GenBank/DDBJ databases">
        <title>Leptospira spp. isolated from tropical soils.</title>
        <authorList>
            <person name="Thibeaux R."/>
            <person name="Iraola G."/>
            <person name="Ferres I."/>
            <person name="Bierque E."/>
            <person name="Girault D."/>
            <person name="Soupe-Gilbert M.-E."/>
            <person name="Picardeau M."/>
            <person name="Goarant C."/>
        </authorList>
    </citation>
    <scope>NUCLEOTIDE SEQUENCE [LARGE SCALE GENOMIC DNA]</scope>
    <source>
        <strain evidence="2 4">FH1-B-B1</strain>
        <strain evidence="1 3">FH1-B-C1</strain>
    </source>
</reference>
<dbReference type="Proteomes" id="UP000231990">
    <property type="component" value="Unassembled WGS sequence"/>
</dbReference>